<dbReference type="Gene3D" id="3.20.20.105">
    <property type="entry name" value="Queuine tRNA-ribosyltransferase-like"/>
    <property type="match status" value="1"/>
</dbReference>
<dbReference type="EMBL" id="HAAD01001055">
    <property type="protein sequence ID" value="CDG67287.1"/>
    <property type="molecule type" value="mRNA"/>
</dbReference>
<comment type="function">
    <text evidence="5">Non-catalytic subunit of the queuine tRNA-ribosyltransferase (TGT) that catalyzes the base-exchange of a guanine (G) residue with queuine (Q) at position 34 (anticodon wobble position) in tRNAs with GU(N) anticodons (tRNA-Asp, -Asn, -His and -Tyr), resulting in the hypermodified nucleoside queuosine (7-(((4,5-cis-dihydroxy-2-cyclopenten-1-yl)amino)methyl)-7-deazaguanosine).</text>
</comment>
<feature type="binding site" evidence="5">
    <location>
        <position position="343"/>
    </location>
    <ligand>
        <name>Zn(2+)</name>
        <dbReference type="ChEBI" id="CHEBI:29105"/>
    </ligand>
</feature>
<accession>T2M5R9</accession>
<sequence>MIFKKEKFLGEMTIKNKTFKTPGCLVYVRGGMVPHLMNDNLKTLNLGDLWQLSLETIYELPSLDVMECFGKSFHEYCCLKDKILILNSQDSLLQNPSDIFRYNEEKSVSIWTPGGRRKVTPKDYMKFLKVFQFDVCIPLSDCIPPNLPKKRCRKSADRTIRFLDECLKIKIDQKIDSPVLGVIEGGNSKEERERCIKEILKKDVEGFVLSGFNYYLPNYKELLHFCTNFLPKDKVKFMFGILTPDEVINAIELGVDVFDSVIAYDCTDRGCALSFKYNTKKKYAERSHSFSNSNGCYHNNNGVEFKTNNHIAKCGKNMEDFEMDLHESRYFDDLQALVEGCSCYCCIQYTRAYIHHLLVTKEMLSSVLLMIHNLHHWMNFFEEIQESLKENKFTELKEIVLESKMI</sequence>
<dbReference type="GO" id="GO:0005737">
    <property type="term" value="C:cytoplasm"/>
    <property type="evidence" value="ECO:0007669"/>
    <property type="project" value="UniProtKB-SubCell"/>
</dbReference>
<comment type="subunit">
    <text evidence="5">Heterodimer of a catalytic subunit and an accessory subunit.</text>
</comment>
<evidence type="ECO:0000256" key="5">
    <source>
        <dbReference type="HAMAP-Rule" id="MF_03043"/>
    </source>
</evidence>
<dbReference type="InterPro" id="IPR002616">
    <property type="entry name" value="tRNA_ribo_trans-like"/>
</dbReference>
<comment type="subcellular location">
    <subcellularLocation>
        <location evidence="5">Cytoplasm</location>
    </subcellularLocation>
</comment>
<keyword evidence="1 5" id="KW-0963">Cytoplasm</keyword>
<dbReference type="InterPro" id="IPR036511">
    <property type="entry name" value="TGT-like_sf"/>
</dbReference>
<evidence type="ECO:0000256" key="1">
    <source>
        <dbReference type="ARBA" id="ARBA00022490"/>
    </source>
</evidence>
<feature type="binding site" evidence="5">
    <location>
        <position position="346"/>
    </location>
    <ligand>
        <name>Zn(2+)</name>
        <dbReference type="ChEBI" id="CHEBI:29105"/>
    </ligand>
</feature>
<proteinExistence type="evidence at transcript level"/>
<dbReference type="HAMAP" id="MF_03043">
    <property type="entry name" value="QTRT2"/>
    <property type="match status" value="1"/>
</dbReference>
<organism evidence="7">
    <name type="scientific">Hydra vulgaris</name>
    <name type="common">Hydra</name>
    <name type="synonym">Hydra attenuata</name>
    <dbReference type="NCBI Taxonomy" id="6087"/>
    <lineage>
        <taxon>Eukaryota</taxon>
        <taxon>Metazoa</taxon>
        <taxon>Cnidaria</taxon>
        <taxon>Hydrozoa</taxon>
        <taxon>Hydroidolina</taxon>
        <taxon>Anthoathecata</taxon>
        <taxon>Aplanulata</taxon>
        <taxon>Hydridae</taxon>
        <taxon>Hydra</taxon>
    </lineage>
</organism>
<dbReference type="GO" id="GO:0046872">
    <property type="term" value="F:metal ion binding"/>
    <property type="evidence" value="ECO:0007669"/>
    <property type="project" value="UniProtKB-KW"/>
</dbReference>
<dbReference type="OrthoDB" id="27601at2759"/>
<evidence type="ECO:0000259" key="6">
    <source>
        <dbReference type="Pfam" id="PF01702"/>
    </source>
</evidence>
<dbReference type="PANTHER" id="PTHR46064:SF1">
    <property type="entry name" value="QUEUINE TRNA-RIBOSYLTRANSFERASE ACCESSORY SUBUNIT 2"/>
    <property type="match status" value="1"/>
</dbReference>
<comment type="similarity">
    <text evidence="5">Belongs to the queuine tRNA-ribosyltransferase family. QTRT2 subfamily.</text>
</comment>
<feature type="binding site" evidence="5">
    <location>
        <position position="372"/>
    </location>
    <ligand>
        <name>Zn(2+)</name>
        <dbReference type="ChEBI" id="CHEBI:29105"/>
    </ligand>
</feature>
<gene>
    <name evidence="7" type="primary">QTRTD1</name>
</gene>
<dbReference type="AlphaFoldDB" id="T2M5R9"/>
<keyword evidence="7" id="KW-0808">Transferase</keyword>
<dbReference type="PANTHER" id="PTHR46064">
    <property type="entry name" value="QUEUINE TRNA-RIBOSYLTRANSFERASE ACCESSORY SUBUNIT 2"/>
    <property type="match status" value="1"/>
</dbReference>
<dbReference type="InterPro" id="IPR050852">
    <property type="entry name" value="Queuine_tRNA-ribosyltrfase"/>
</dbReference>
<feature type="domain" description="tRNA-guanine(15) transglycosylase-like" evidence="6">
    <location>
        <begin position="9"/>
        <end position="402"/>
    </location>
</feature>
<evidence type="ECO:0000256" key="3">
    <source>
        <dbReference type="ARBA" id="ARBA00022723"/>
    </source>
</evidence>
<protein>
    <recommendedName>
        <fullName evidence="5">Queuine tRNA-ribosyltransferase accessory subunit 2</fullName>
    </recommendedName>
    <alternativeName>
        <fullName evidence="5">Queuine tRNA-ribosyltransferase domain-containing protein 1</fullName>
    </alternativeName>
</protein>
<evidence type="ECO:0000256" key="2">
    <source>
        <dbReference type="ARBA" id="ARBA00022694"/>
    </source>
</evidence>
<dbReference type="Pfam" id="PF01702">
    <property type="entry name" value="TGT"/>
    <property type="match status" value="1"/>
</dbReference>
<dbReference type="InterPro" id="IPR028592">
    <property type="entry name" value="QTRTD1"/>
</dbReference>
<keyword evidence="3 5" id="KW-0479">Metal-binding</keyword>
<evidence type="ECO:0000313" key="7">
    <source>
        <dbReference type="EMBL" id="CDG67287.1"/>
    </source>
</evidence>
<dbReference type="GO" id="GO:0006400">
    <property type="term" value="P:tRNA modification"/>
    <property type="evidence" value="ECO:0007669"/>
    <property type="project" value="InterPro"/>
</dbReference>
<keyword evidence="4 5" id="KW-0862">Zinc</keyword>
<keyword evidence="2 5" id="KW-0819">tRNA processing</keyword>
<name>T2M5R9_HYDVU</name>
<dbReference type="SUPFAM" id="SSF51713">
    <property type="entry name" value="tRNA-guanine transglycosylase"/>
    <property type="match status" value="1"/>
</dbReference>
<evidence type="ECO:0000256" key="4">
    <source>
        <dbReference type="ARBA" id="ARBA00022833"/>
    </source>
</evidence>
<feature type="binding site" evidence="5">
    <location>
        <position position="341"/>
    </location>
    <ligand>
        <name>Zn(2+)</name>
        <dbReference type="ChEBI" id="CHEBI:29105"/>
    </ligand>
</feature>
<reference evidence="7" key="1">
    <citation type="journal article" date="2013" name="Genome Biol. Evol.">
        <title>Punctuated emergences of genetic and phenotypic innovations in eumetazoan, bilaterian, euteleostome, and hominidae ancestors.</title>
        <authorList>
            <person name="Wenger Y."/>
            <person name="Galliot B."/>
        </authorList>
    </citation>
    <scope>NUCLEOTIDE SEQUENCE</scope>
    <source>
        <tissue evidence="7">Whole animals</tissue>
    </source>
</reference>
<dbReference type="GO" id="GO:0008479">
    <property type="term" value="F:tRNA-guanosine(34) queuine transglycosylase activity"/>
    <property type="evidence" value="ECO:0007669"/>
    <property type="project" value="UniProtKB-UniRule"/>
</dbReference>
<comment type="cofactor">
    <cofactor evidence="5">
        <name>Zn(2+)</name>
        <dbReference type="ChEBI" id="CHEBI:29105"/>
    </cofactor>
    <text evidence="5">Binds 1 zinc ion per subunit.</text>
</comment>
<dbReference type="NCBIfam" id="TIGR00449">
    <property type="entry name" value="tgt_general"/>
    <property type="match status" value="1"/>
</dbReference>